<organism evidence="2 3">
    <name type="scientific">Glycine soja</name>
    <name type="common">Wild soybean</name>
    <dbReference type="NCBI Taxonomy" id="3848"/>
    <lineage>
        <taxon>Eukaryota</taxon>
        <taxon>Viridiplantae</taxon>
        <taxon>Streptophyta</taxon>
        <taxon>Embryophyta</taxon>
        <taxon>Tracheophyta</taxon>
        <taxon>Spermatophyta</taxon>
        <taxon>Magnoliopsida</taxon>
        <taxon>eudicotyledons</taxon>
        <taxon>Gunneridae</taxon>
        <taxon>Pentapetalae</taxon>
        <taxon>rosids</taxon>
        <taxon>fabids</taxon>
        <taxon>Fabales</taxon>
        <taxon>Fabaceae</taxon>
        <taxon>Papilionoideae</taxon>
        <taxon>50 kb inversion clade</taxon>
        <taxon>NPAAA clade</taxon>
        <taxon>indigoferoid/millettioid clade</taxon>
        <taxon>Phaseoleae</taxon>
        <taxon>Glycine</taxon>
        <taxon>Glycine subgen. Soja</taxon>
    </lineage>
</organism>
<accession>A0A445IZQ5</accession>
<evidence type="ECO:0000313" key="3">
    <source>
        <dbReference type="Proteomes" id="UP000289340"/>
    </source>
</evidence>
<evidence type="ECO:0000256" key="1">
    <source>
        <dbReference type="SAM" id="Coils"/>
    </source>
</evidence>
<reference evidence="2 3" key="1">
    <citation type="submission" date="2018-09" db="EMBL/GenBank/DDBJ databases">
        <title>A high-quality reference genome of wild soybean provides a powerful tool to mine soybean genomes.</title>
        <authorList>
            <person name="Xie M."/>
            <person name="Chung C.Y.L."/>
            <person name="Li M.-W."/>
            <person name="Wong F.-L."/>
            <person name="Chan T.-F."/>
            <person name="Lam H.-M."/>
        </authorList>
    </citation>
    <scope>NUCLEOTIDE SEQUENCE [LARGE SCALE GENOMIC DNA]</scope>
    <source>
        <strain evidence="3">cv. W05</strain>
        <tissue evidence="2">Hypocotyl of etiolated seedlings</tissue>
    </source>
</reference>
<gene>
    <name evidence="2" type="ORF">D0Y65_023842</name>
</gene>
<dbReference type="EMBL" id="QZWG01000009">
    <property type="protein sequence ID" value="RZB91613.1"/>
    <property type="molecule type" value="Genomic_DNA"/>
</dbReference>
<proteinExistence type="predicted"/>
<sequence length="262" mass="30254">MNDMFGRLKVLLNNLEALGQTYSKAQINRKVLESFPKVWEPKTTTTQEARDLENLAWDELLGIQRVHKVHLQNREHFQKKNFVALNFEETHFRREEKKSLSKALKVQMQETDGSDNSNASTDDEWIKLKEKFKASASENTELRKSNEDLKKKNQTLEKSLEQASMTDESSIVEKLIEEVVFITEVFEKFLQSPKTLTVLLKFHQHPYDKSGLGLKKGTTSFKSPSDSNKCDLCDNSSHFKFKCIHKKRQMSKGTNSVGPKKI</sequence>
<keyword evidence="1" id="KW-0175">Coiled coil</keyword>
<keyword evidence="3" id="KW-1185">Reference proteome</keyword>
<dbReference type="Proteomes" id="UP000289340">
    <property type="component" value="Chromosome 9"/>
</dbReference>
<name>A0A445IZQ5_GLYSO</name>
<dbReference type="AlphaFoldDB" id="A0A445IZQ5"/>
<protein>
    <submittedName>
        <fullName evidence="2">Uncharacterized protein</fullName>
    </submittedName>
</protein>
<feature type="coiled-coil region" evidence="1">
    <location>
        <begin position="139"/>
        <end position="166"/>
    </location>
</feature>
<evidence type="ECO:0000313" key="2">
    <source>
        <dbReference type="EMBL" id="RZB91613.1"/>
    </source>
</evidence>
<comment type="caution">
    <text evidence="2">The sequence shown here is derived from an EMBL/GenBank/DDBJ whole genome shotgun (WGS) entry which is preliminary data.</text>
</comment>